<keyword evidence="2" id="KW-1185">Reference proteome</keyword>
<protein>
    <submittedName>
        <fullName evidence="1">Uncharacterized protein</fullName>
    </submittedName>
</protein>
<sequence>MTTTDARIEILTEWDRWIGKQPGLTNPTGRDAFKFFLELQSSNSVLLDFGSVDDKWQVVHGWLLSAGRVTD</sequence>
<evidence type="ECO:0000313" key="1">
    <source>
        <dbReference type="EMBL" id="MVT69995.1"/>
    </source>
</evidence>
<dbReference type="Proteomes" id="UP000436468">
    <property type="component" value="Unassembled WGS sequence"/>
</dbReference>
<comment type="caution">
    <text evidence="1">The sequence shown here is derived from an EMBL/GenBank/DDBJ whole genome shotgun (WGS) entry which is preliminary data.</text>
</comment>
<reference evidence="1 2" key="1">
    <citation type="submission" date="2019-12" db="EMBL/GenBank/DDBJ databases">
        <title>Draft genome sequences Bradyrhizobium cajani AMBPC1010, Bradyrhizobium pachyrhizi AMBPC1040 and Bradyrhizobium yuanmingense ALSPC3051, three plant growth promoting strains isolated from nodules of Cajanus cajan L. in Dominican Republic.</title>
        <authorList>
            <person name="Flores-Felix J.D."/>
            <person name="Araujo J."/>
            <person name="Diaz-Alcantara C."/>
            <person name="Gonzalez-Andres F."/>
            <person name="Velazquez E."/>
        </authorList>
    </citation>
    <scope>NUCLEOTIDE SEQUENCE [LARGE SCALE GENOMIC DNA]</scope>
    <source>
        <strain evidence="1 2">1040</strain>
    </source>
</reference>
<dbReference type="EMBL" id="WQNF01000036">
    <property type="protein sequence ID" value="MVT69995.1"/>
    <property type="molecule type" value="Genomic_DNA"/>
</dbReference>
<dbReference type="AlphaFoldDB" id="A0A844SX97"/>
<proteinExistence type="predicted"/>
<name>A0A844SX97_9BRAD</name>
<accession>A0A844SX97</accession>
<dbReference type="RefSeq" id="WP_157348100.1">
    <property type="nucleotide sequence ID" value="NZ_WQNF01000036.1"/>
</dbReference>
<gene>
    <name evidence="1" type="ORF">GPL21_33470</name>
</gene>
<evidence type="ECO:0000313" key="2">
    <source>
        <dbReference type="Proteomes" id="UP000436468"/>
    </source>
</evidence>
<organism evidence="1 2">
    <name type="scientific">Bradyrhizobium pachyrhizi</name>
    <dbReference type="NCBI Taxonomy" id="280333"/>
    <lineage>
        <taxon>Bacteria</taxon>
        <taxon>Pseudomonadati</taxon>
        <taxon>Pseudomonadota</taxon>
        <taxon>Alphaproteobacteria</taxon>
        <taxon>Hyphomicrobiales</taxon>
        <taxon>Nitrobacteraceae</taxon>
        <taxon>Bradyrhizobium</taxon>
    </lineage>
</organism>